<feature type="signal peptide" evidence="3">
    <location>
        <begin position="1"/>
        <end position="25"/>
    </location>
</feature>
<dbReference type="EMBL" id="JACGDG010000004">
    <property type="protein sequence ID" value="MBA6115334.1"/>
    <property type="molecule type" value="Genomic_DNA"/>
</dbReference>
<protein>
    <submittedName>
        <fullName evidence="5">Transporter substrate-binding domain-containing protein</fullName>
    </submittedName>
</protein>
<dbReference type="PANTHER" id="PTHR35936">
    <property type="entry name" value="MEMBRANE-BOUND LYTIC MUREIN TRANSGLYCOSYLASE F"/>
    <property type="match status" value="1"/>
</dbReference>
<dbReference type="SUPFAM" id="SSF53850">
    <property type="entry name" value="Periplasmic binding protein-like II"/>
    <property type="match status" value="1"/>
</dbReference>
<evidence type="ECO:0000256" key="2">
    <source>
        <dbReference type="ARBA" id="ARBA00022729"/>
    </source>
</evidence>
<evidence type="ECO:0000313" key="6">
    <source>
        <dbReference type="Proteomes" id="UP000553948"/>
    </source>
</evidence>
<comment type="caution">
    <text evidence="5">The sequence shown here is derived from an EMBL/GenBank/DDBJ whole genome shotgun (WGS) entry which is preliminary data.</text>
</comment>
<evidence type="ECO:0000259" key="4">
    <source>
        <dbReference type="SMART" id="SM00062"/>
    </source>
</evidence>
<dbReference type="PANTHER" id="PTHR35936:SF6">
    <property type="entry name" value="AMINO ACID ABC TRANSPORTER SUBSTRATE-BINDING PAAT FAMILY PROTEIN"/>
    <property type="match status" value="1"/>
</dbReference>
<dbReference type="Pfam" id="PF00497">
    <property type="entry name" value="SBP_bac_3"/>
    <property type="match status" value="1"/>
</dbReference>
<dbReference type="Gene3D" id="3.40.190.10">
    <property type="entry name" value="Periplasmic binding protein-like II"/>
    <property type="match status" value="2"/>
</dbReference>
<evidence type="ECO:0000313" key="5">
    <source>
        <dbReference type="EMBL" id="MBA6115334.1"/>
    </source>
</evidence>
<keyword evidence="2 3" id="KW-0732">Signal</keyword>
<feature type="domain" description="Solute-binding protein family 3/N-terminal" evidence="4">
    <location>
        <begin position="31"/>
        <end position="261"/>
    </location>
</feature>
<dbReference type="InterPro" id="IPR001638">
    <property type="entry name" value="Solute-binding_3/MltF_N"/>
</dbReference>
<organism evidence="5 6">
    <name type="scientific">Pseudomonas putida</name>
    <name type="common">Arthrobacter siderocapsulatus</name>
    <dbReference type="NCBI Taxonomy" id="303"/>
    <lineage>
        <taxon>Bacteria</taxon>
        <taxon>Pseudomonadati</taxon>
        <taxon>Pseudomonadota</taxon>
        <taxon>Gammaproteobacteria</taxon>
        <taxon>Pseudomonadales</taxon>
        <taxon>Pseudomonadaceae</taxon>
        <taxon>Pseudomonas</taxon>
    </lineage>
</organism>
<evidence type="ECO:0000256" key="1">
    <source>
        <dbReference type="ARBA" id="ARBA00010333"/>
    </source>
</evidence>
<dbReference type="RefSeq" id="WP_176514102.1">
    <property type="nucleotide sequence ID" value="NZ_CP060529.1"/>
</dbReference>
<dbReference type="Proteomes" id="UP000553948">
    <property type="component" value="Unassembled WGS sequence"/>
</dbReference>
<sequence>MVERCSGRALLLSFCLFLLPQAALAQEVCRQLTATGNPEYPPYLWRDPQNPQQLIGANTDLLKHLGQALGLQVNVVYGGPWSRAQEQVGTGRIDMLAGYFLTEARAQRMDFVSPPFLMTPSVVWVRQDAAFTYRTWADLQGHNGGTLVNNSYGQQFDDYARGNLKLEAVPSARQAFEKLLHKRNDYVIYEQYPGMALARTLGVDTQLRSLEPPVSSEGLYLALSHASPCNQPKLREQLAQKMKEIVAGPLPARLLAQNLERWHRQQADAQP</sequence>
<feature type="chain" id="PRO_5030976788" evidence="3">
    <location>
        <begin position="26"/>
        <end position="271"/>
    </location>
</feature>
<evidence type="ECO:0000256" key="3">
    <source>
        <dbReference type="SAM" id="SignalP"/>
    </source>
</evidence>
<comment type="similarity">
    <text evidence="1">Belongs to the bacterial solute-binding protein 3 family.</text>
</comment>
<proteinExistence type="inferred from homology"/>
<accession>A0A7W2KYU8</accession>
<dbReference type="SMART" id="SM00062">
    <property type="entry name" value="PBPb"/>
    <property type="match status" value="1"/>
</dbReference>
<reference evidence="5 6" key="1">
    <citation type="submission" date="2020-07" db="EMBL/GenBank/DDBJ databases">
        <title>Diversity of carbapenemase encoding genes among Pseudomonas putida group clinical isolates in a tertiary Brazilian hospital.</title>
        <authorList>
            <person name="Alberto-Lei F."/>
            <person name="Nodari C.S."/>
            <person name="Streling A.P."/>
            <person name="Paulino J.T."/>
            <person name="Bessa-Neto F.O."/>
            <person name="Cayo R."/>
            <person name="Gales A.C."/>
        </authorList>
    </citation>
    <scope>NUCLEOTIDE SEQUENCE [LARGE SCALE GENOMIC DNA]</scope>
    <source>
        <strain evidence="5 6">12464</strain>
    </source>
</reference>
<dbReference type="AlphaFoldDB" id="A0A7W2KYU8"/>
<name>A0A7W2KYU8_PSEPU</name>
<gene>
    <name evidence="5" type="ORF">H4C47_06300</name>
</gene>